<dbReference type="PANTHER" id="PTHR44533:SF4">
    <property type="entry name" value="DEAD_H RNA HELICASE, PUTATIVE-RELATED"/>
    <property type="match status" value="1"/>
</dbReference>
<evidence type="ECO:0000313" key="3">
    <source>
        <dbReference type="Proteomes" id="UP000887574"/>
    </source>
</evidence>
<reference evidence="4" key="1">
    <citation type="submission" date="2022-11" db="UniProtKB">
        <authorList>
            <consortium name="WormBaseParasite"/>
        </authorList>
    </citation>
    <scope>IDENTIFICATION</scope>
</reference>
<accession>A0A915DT54</accession>
<sequence>MFVAILQSGVLNRLYKQWSDDKPIFKDMLVNIVAHIFTNKLVPIYAYDNQDDLTEAPVLKNMPEEVEKVVNEYNYTVDNLLISYLQLAVPNHQIQNRVFALSGKGSEHTSVFSMDVVSSLDDGLAIDESFVPALSLNRKDHRGRRILRNSYAYDYWKRGDPRQLTESNKLMISEIWYLINDFNKVLSSIHEALASMAKPTDKLLEIVGEMAYEFDYKFKRGFGMKVREEEI</sequence>
<dbReference type="PANTHER" id="PTHR44533">
    <property type="entry name" value="DEAD/H RNA HELICASE, PUTATIVE-RELATED"/>
    <property type="match status" value="1"/>
</dbReference>
<organism evidence="3 4">
    <name type="scientific">Ditylenchus dipsaci</name>
    <dbReference type="NCBI Taxonomy" id="166011"/>
    <lineage>
        <taxon>Eukaryota</taxon>
        <taxon>Metazoa</taxon>
        <taxon>Ecdysozoa</taxon>
        <taxon>Nematoda</taxon>
        <taxon>Chromadorea</taxon>
        <taxon>Rhabditida</taxon>
        <taxon>Tylenchina</taxon>
        <taxon>Tylenchomorpha</taxon>
        <taxon>Sphaerularioidea</taxon>
        <taxon>Anguinidae</taxon>
        <taxon>Anguininae</taxon>
        <taxon>Ditylenchus</taxon>
    </lineage>
</organism>
<keyword evidence="2" id="KW-0067">ATP-binding</keyword>
<keyword evidence="3" id="KW-1185">Reference proteome</keyword>
<evidence type="ECO:0000256" key="2">
    <source>
        <dbReference type="ARBA" id="ARBA00022806"/>
    </source>
</evidence>
<dbReference type="GO" id="GO:0016787">
    <property type="term" value="F:hydrolase activity"/>
    <property type="evidence" value="ECO:0007669"/>
    <property type="project" value="UniProtKB-KW"/>
</dbReference>
<dbReference type="GO" id="GO:0004386">
    <property type="term" value="F:helicase activity"/>
    <property type="evidence" value="ECO:0007669"/>
    <property type="project" value="UniProtKB-KW"/>
</dbReference>
<dbReference type="AlphaFoldDB" id="A0A915DT54"/>
<evidence type="ECO:0000256" key="1">
    <source>
        <dbReference type="ARBA" id="ARBA00022801"/>
    </source>
</evidence>
<dbReference type="GO" id="GO:0005737">
    <property type="term" value="C:cytoplasm"/>
    <property type="evidence" value="ECO:0007669"/>
    <property type="project" value="TreeGrafter"/>
</dbReference>
<dbReference type="InterPro" id="IPR052431">
    <property type="entry name" value="SKI2_subfamily_helicases"/>
</dbReference>
<keyword evidence="2" id="KW-0547">Nucleotide-binding</keyword>
<dbReference type="WBParaSite" id="jg22655">
    <property type="protein sequence ID" value="jg22655"/>
    <property type="gene ID" value="jg22655"/>
</dbReference>
<keyword evidence="2" id="KW-0347">Helicase</keyword>
<dbReference type="Proteomes" id="UP000887574">
    <property type="component" value="Unplaced"/>
</dbReference>
<evidence type="ECO:0000313" key="4">
    <source>
        <dbReference type="WBParaSite" id="jg22655"/>
    </source>
</evidence>
<protein>
    <submittedName>
        <fullName evidence="4">Uncharacterized protein</fullName>
    </submittedName>
</protein>
<keyword evidence="1" id="KW-0378">Hydrolase</keyword>
<name>A0A915DT54_9BILA</name>
<proteinExistence type="predicted"/>